<dbReference type="RefSeq" id="WP_117357241.1">
    <property type="nucleotide sequence ID" value="NZ_QURH01000191.1"/>
</dbReference>
<comment type="caution">
    <text evidence="2">The sequence shown here is derived from an EMBL/GenBank/DDBJ whole genome shotgun (WGS) entry which is preliminary data.</text>
</comment>
<sequence length="458" mass="50603">MRHDLVVGAGPCGLAAARELHLAGGRPVVLERAPRAGGLASSVTDPAGFVWDLGAHVAFSYFGDFDALLDDVMAGDVLRHERSSYIRFGDRWVPYPFQHNLTALPEADAADCMVDMIERPSGPVRNYDDWLLQQFGLGIVDRFMRPYHEKLWTVPTSEMCTDWVAHRVATVDWQTALRNLVERRTAPGWGPNSTFSYPGSGGIGEPFRRLAARLPDVRYGRSVVEVDTAARTVRLDSGEVLGYERLISTMPLTRLVAALADAPPDVREAAAELRHNQVVVVGVGASGTVDPGWHWMYFPDERPPFYRVTNMGLFAPGNMPEPHAEHVSFLAEIALPADEPGPSRDDLVRETVDGIVAAGLLPDRDRVRSVWAHRIPMAYPIPTLGRNEAVATVLGHLERHGVHSRGRFGTWLYEYGNMDHAMKMGGDVARHLLTGAQERIPLPHRAPSARQPREAAVY</sequence>
<reference evidence="2 3" key="1">
    <citation type="submission" date="2018-08" db="EMBL/GenBank/DDBJ databases">
        <title>Actinomadura jelena sp. nov., a novel Actinomycete isolated from soil in Chad.</title>
        <authorList>
            <person name="Shi L."/>
        </authorList>
    </citation>
    <scope>NUCLEOTIDE SEQUENCE [LARGE SCALE GENOMIC DNA]</scope>
    <source>
        <strain evidence="2 3">NEAU-G17</strain>
    </source>
</reference>
<dbReference type="PANTHER" id="PTHR21197:SF0">
    <property type="entry name" value="UDP-GALACTOPYRANOSE MUTASE"/>
    <property type="match status" value="1"/>
</dbReference>
<dbReference type="InterPro" id="IPR002937">
    <property type="entry name" value="Amino_oxidase"/>
</dbReference>
<dbReference type="GO" id="GO:0005829">
    <property type="term" value="C:cytosol"/>
    <property type="evidence" value="ECO:0007669"/>
    <property type="project" value="TreeGrafter"/>
</dbReference>
<evidence type="ECO:0000313" key="3">
    <source>
        <dbReference type="Proteomes" id="UP000261811"/>
    </source>
</evidence>
<dbReference type="AlphaFoldDB" id="A0A372JQW2"/>
<gene>
    <name evidence="2" type="ORF">DZF91_10260</name>
</gene>
<evidence type="ECO:0000313" key="2">
    <source>
        <dbReference type="EMBL" id="RFU41738.1"/>
    </source>
</evidence>
<dbReference type="Proteomes" id="UP000261811">
    <property type="component" value="Unassembled WGS sequence"/>
</dbReference>
<dbReference type="InterPro" id="IPR036188">
    <property type="entry name" value="FAD/NAD-bd_sf"/>
</dbReference>
<dbReference type="GO" id="GO:0008767">
    <property type="term" value="F:UDP-galactopyranose mutase activity"/>
    <property type="evidence" value="ECO:0007669"/>
    <property type="project" value="TreeGrafter"/>
</dbReference>
<proteinExistence type="predicted"/>
<organism evidence="2 3">
    <name type="scientific">Actinomadura logoneensis</name>
    <dbReference type="NCBI Taxonomy" id="2293572"/>
    <lineage>
        <taxon>Bacteria</taxon>
        <taxon>Bacillati</taxon>
        <taxon>Actinomycetota</taxon>
        <taxon>Actinomycetes</taxon>
        <taxon>Streptosporangiales</taxon>
        <taxon>Thermomonosporaceae</taxon>
        <taxon>Actinomadura</taxon>
    </lineage>
</organism>
<dbReference type="GO" id="GO:0050660">
    <property type="term" value="F:flavin adenine dinucleotide binding"/>
    <property type="evidence" value="ECO:0007669"/>
    <property type="project" value="TreeGrafter"/>
</dbReference>
<dbReference type="Pfam" id="PF01593">
    <property type="entry name" value="Amino_oxidase"/>
    <property type="match status" value="1"/>
</dbReference>
<feature type="domain" description="Amine oxidase" evidence="1">
    <location>
        <begin position="12"/>
        <end position="289"/>
    </location>
</feature>
<evidence type="ECO:0000259" key="1">
    <source>
        <dbReference type="Pfam" id="PF01593"/>
    </source>
</evidence>
<name>A0A372JQW2_9ACTN</name>
<dbReference type="GO" id="GO:0016491">
    <property type="term" value="F:oxidoreductase activity"/>
    <property type="evidence" value="ECO:0007669"/>
    <property type="project" value="InterPro"/>
</dbReference>
<dbReference type="OrthoDB" id="337830at2"/>
<dbReference type="SUPFAM" id="SSF51905">
    <property type="entry name" value="FAD/NAD(P)-binding domain"/>
    <property type="match status" value="1"/>
</dbReference>
<protein>
    <submittedName>
        <fullName evidence="2">Amine oxidase</fullName>
    </submittedName>
</protein>
<keyword evidence="3" id="KW-1185">Reference proteome</keyword>
<dbReference type="Gene3D" id="3.50.50.60">
    <property type="entry name" value="FAD/NAD(P)-binding domain"/>
    <property type="match status" value="1"/>
</dbReference>
<dbReference type="PRINTS" id="PR00419">
    <property type="entry name" value="ADXRDTASE"/>
</dbReference>
<dbReference type="PANTHER" id="PTHR21197">
    <property type="entry name" value="UDP-GALACTOPYRANOSE MUTASE"/>
    <property type="match status" value="1"/>
</dbReference>
<dbReference type="EMBL" id="QURH01000191">
    <property type="protein sequence ID" value="RFU41738.1"/>
    <property type="molecule type" value="Genomic_DNA"/>
</dbReference>
<accession>A0A372JQW2</accession>